<dbReference type="GO" id="GO:0004312">
    <property type="term" value="F:fatty acid synthase activity"/>
    <property type="evidence" value="ECO:0007669"/>
    <property type="project" value="TreeGrafter"/>
</dbReference>
<name>A0A3A4K5A5_9NOCA</name>
<dbReference type="Gene3D" id="3.10.129.110">
    <property type="entry name" value="Polyketide synthase dehydratase"/>
    <property type="match status" value="1"/>
</dbReference>
<feature type="domain" description="PKS/mFAS DH" evidence="3">
    <location>
        <begin position="169"/>
        <end position="450"/>
    </location>
</feature>
<dbReference type="PANTHER" id="PTHR43775">
    <property type="entry name" value="FATTY ACID SYNTHASE"/>
    <property type="match status" value="1"/>
</dbReference>
<dbReference type="InterPro" id="IPR016035">
    <property type="entry name" value="Acyl_Trfase/lysoPLipase"/>
</dbReference>
<feature type="active site" description="Proton donor; for dehydratase activity" evidence="2">
    <location>
        <position position="371"/>
    </location>
</feature>
<dbReference type="PANTHER" id="PTHR43775:SF51">
    <property type="entry name" value="INACTIVE PHENOLPHTHIOCEROL SYNTHESIS POLYKETIDE SYNTHASE TYPE I PKS1-RELATED"/>
    <property type="match status" value="1"/>
</dbReference>
<organism evidence="4 5">
    <name type="scientific">Nocardia panacis</name>
    <dbReference type="NCBI Taxonomy" id="2340916"/>
    <lineage>
        <taxon>Bacteria</taxon>
        <taxon>Bacillati</taxon>
        <taxon>Actinomycetota</taxon>
        <taxon>Actinomycetes</taxon>
        <taxon>Mycobacteriales</taxon>
        <taxon>Nocardiaceae</taxon>
        <taxon>Nocardia</taxon>
    </lineage>
</organism>
<dbReference type="EMBL" id="QZFU01000043">
    <property type="protein sequence ID" value="RJO69523.1"/>
    <property type="molecule type" value="Genomic_DNA"/>
</dbReference>
<dbReference type="Pfam" id="PF21089">
    <property type="entry name" value="PKS_DH_N"/>
    <property type="match status" value="1"/>
</dbReference>
<dbReference type="SMART" id="SM00826">
    <property type="entry name" value="PKS_DH"/>
    <property type="match status" value="1"/>
</dbReference>
<dbReference type="Proteomes" id="UP000266677">
    <property type="component" value="Unassembled WGS sequence"/>
</dbReference>
<dbReference type="InterPro" id="IPR050091">
    <property type="entry name" value="PKS_NRPS_Biosynth_Enz"/>
</dbReference>
<protein>
    <submittedName>
        <fullName evidence="4">Polyketide synthase</fullName>
    </submittedName>
</protein>
<keyword evidence="5" id="KW-1185">Reference proteome</keyword>
<evidence type="ECO:0000256" key="1">
    <source>
        <dbReference type="ARBA" id="ARBA00022679"/>
    </source>
</evidence>
<evidence type="ECO:0000313" key="5">
    <source>
        <dbReference type="Proteomes" id="UP000266677"/>
    </source>
</evidence>
<dbReference type="SUPFAM" id="SSF52151">
    <property type="entry name" value="FabD/lysophospholipase-like"/>
    <property type="match status" value="1"/>
</dbReference>
<evidence type="ECO:0000256" key="2">
    <source>
        <dbReference type="PROSITE-ProRule" id="PRU01363"/>
    </source>
</evidence>
<dbReference type="InterPro" id="IPR049552">
    <property type="entry name" value="PKS_DH_N"/>
</dbReference>
<sequence length="566" mass="59555">MDPILEQFGEIVAGVSFGTPSIPIVSNLSGGLASAEDLGSAQYWVQHVRRAVRFMDGVRFLEDAGVARFLELGSGGGLSAMISRCLRGEPETLQVPAVRASHPEVEAFTGFLAEVFVCGVGVDWGRWFGPVRPGRVELPGYAFQHRRFWLGSRSSAGDAASVGLSRVDHPFVGAGVALGDGRGWLFTGRLSLDSHLWLADHAVSGAVLFPGTGFIEWAFAAGARVGAGAVEELTVQAPLVLAEHGAVQMQLCLSEADAHGRRPFDIYSRPESRGETGPWTHHATGVLSASEGGGQWSSEPLAGMWPPMGAVSVDIGSLYERLAGMGVAYGPAFQGLRAAWRRGEEVFAEVEIDQEHAEESRRFGLHPALFDSAFHVALDVLGAGDEQGRTPLPFSWSRVGLRISGATRLRVRVVGVGVDGYRLTGWDDSGEPVVIVDTLTARPVDTTAALAAARSNHEDLYRLGWEPIAGQHVPTGSSVDALCVAYIGQTNHTATAADLANGLITDLAADCYADVGELVDAVAGGLPVPDVVVVPFTGAFADGDADLADGGLVSVVKANTYGLLGL</sequence>
<dbReference type="Pfam" id="PF14765">
    <property type="entry name" value="PS-DH"/>
    <property type="match status" value="1"/>
</dbReference>
<feature type="region of interest" description="N-terminal hotdog fold" evidence="2">
    <location>
        <begin position="169"/>
        <end position="294"/>
    </location>
</feature>
<evidence type="ECO:0000313" key="4">
    <source>
        <dbReference type="EMBL" id="RJO69523.1"/>
    </source>
</evidence>
<comment type="caution">
    <text evidence="4">The sequence shown here is derived from an EMBL/GenBank/DDBJ whole genome shotgun (WGS) entry which is preliminary data.</text>
</comment>
<dbReference type="GO" id="GO:0006633">
    <property type="term" value="P:fatty acid biosynthetic process"/>
    <property type="evidence" value="ECO:0007669"/>
    <property type="project" value="TreeGrafter"/>
</dbReference>
<feature type="region of interest" description="C-terminal hotdog fold" evidence="2">
    <location>
        <begin position="310"/>
        <end position="450"/>
    </location>
</feature>
<dbReference type="Gene3D" id="3.30.70.3290">
    <property type="match status" value="1"/>
</dbReference>
<dbReference type="InterPro" id="IPR049900">
    <property type="entry name" value="PKS_mFAS_DH"/>
</dbReference>
<dbReference type="PROSITE" id="PS52019">
    <property type="entry name" value="PKS_MFAS_DH"/>
    <property type="match status" value="1"/>
</dbReference>
<dbReference type="InterPro" id="IPR020807">
    <property type="entry name" value="PKS_DH"/>
</dbReference>
<dbReference type="InterPro" id="IPR042104">
    <property type="entry name" value="PKS_dehydratase_sf"/>
</dbReference>
<accession>A0A3A4K5A5</accession>
<dbReference type="AlphaFoldDB" id="A0A3A4K5A5"/>
<feature type="active site" description="Proton acceptor; for dehydratase activity" evidence="2">
    <location>
        <position position="201"/>
    </location>
</feature>
<keyword evidence="1" id="KW-0808">Transferase</keyword>
<evidence type="ECO:0000259" key="3">
    <source>
        <dbReference type="PROSITE" id="PS52019"/>
    </source>
</evidence>
<feature type="non-terminal residue" evidence="4">
    <location>
        <position position="566"/>
    </location>
</feature>
<gene>
    <name evidence="4" type="ORF">D5S18_30245</name>
</gene>
<dbReference type="InterPro" id="IPR049551">
    <property type="entry name" value="PKS_DH_C"/>
</dbReference>
<dbReference type="Gene3D" id="3.40.366.10">
    <property type="entry name" value="Malonyl-Coenzyme A Acyl Carrier Protein, domain 2"/>
    <property type="match status" value="1"/>
</dbReference>
<proteinExistence type="predicted"/>
<dbReference type="InterPro" id="IPR001227">
    <property type="entry name" value="Ac_transferase_dom_sf"/>
</dbReference>
<reference evidence="4 5" key="1">
    <citation type="submission" date="2018-09" db="EMBL/GenBank/DDBJ databases">
        <title>YIM PH21274 draft genome.</title>
        <authorList>
            <person name="Miao C."/>
        </authorList>
    </citation>
    <scope>NUCLEOTIDE SEQUENCE [LARGE SCALE GENOMIC DNA]</scope>
    <source>
        <strain evidence="4 5">YIM PH 21724</strain>
    </source>
</reference>